<keyword evidence="2" id="KW-1185">Reference proteome</keyword>
<dbReference type="PATRIC" id="fig|1384056.3.peg.2200"/>
<evidence type="ECO:0000313" key="1">
    <source>
        <dbReference type="EMBL" id="KFN42725.1"/>
    </source>
</evidence>
<dbReference type="EMBL" id="AVCK01000044">
    <property type="protein sequence ID" value="KFN42725.1"/>
    <property type="molecule type" value="Genomic_DNA"/>
</dbReference>
<gene>
    <name evidence="1" type="ORF">N787_03470</name>
</gene>
<accession>A0A091BE83</accession>
<evidence type="ECO:0000313" key="2">
    <source>
        <dbReference type="Proteomes" id="UP000029393"/>
    </source>
</evidence>
<reference evidence="1 2" key="1">
    <citation type="submission" date="2013-09" db="EMBL/GenBank/DDBJ databases">
        <title>Genome sequencing of Arenimonas metalli.</title>
        <authorList>
            <person name="Chen F."/>
            <person name="Wang G."/>
        </authorList>
    </citation>
    <scope>NUCLEOTIDE SEQUENCE [LARGE SCALE GENOMIC DNA]</scope>
    <source>
        <strain evidence="1 2">CF5-1</strain>
    </source>
</reference>
<dbReference type="RefSeq" id="WP_034214134.1">
    <property type="nucleotide sequence ID" value="NZ_AVCK01000044.1"/>
</dbReference>
<comment type="caution">
    <text evidence="1">The sequence shown here is derived from an EMBL/GenBank/DDBJ whole genome shotgun (WGS) entry which is preliminary data.</text>
</comment>
<protein>
    <submittedName>
        <fullName evidence="1">Uncharacterized protein</fullName>
    </submittedName>
</protein>
<dbReference type="Proteomes" id="UP000029393">
    <property type="component" value="Unassembled WGS sequence"/>
</dbReference>
<dbReference type="STRING" id="1384056.N787_03470"/>
<proteinExistence type="predicted"/>
<name>A0A091BE83_9GAMM</name>
<dbReference type="AlphaFoldDB" id="A0A091BE83"/>
<sequence>MTHYALRCADDVVTRYRVHVGDAAVGEIRHEQIHADSLHIGTRRYWLVNEDAERGTSYLARFIGRLRPDRTYALRDGETELARARRHWSLFGRRDWIEFRTPGDTAAIEVTARGLLAGDIRLHRAGAELGTMAITGTWREGVTLQAPGLTVPQATLLMLAVHRAWGNVPRTHPEFS</sequence>
<organism evidence="1 2">
    <name type="scientific">Arenimonas metalli CF5-1</name>
    <dbReference type="NCBI Taxonomy" id="1384056"/>
    <lineage>
        <taxon>Bacteria</taxon>
        <taxon>Pseudomonadati</taxon>
        <taxon>Pseudomonadota</taxon>
        <taxon>Gammaproteobacteria</taxon>
        <taxon>Lysobacterales</taxon>
        <taxon>Lysobacteraceae</taxon>
        <taxon>Arenimonas</taxon>
    </lineage>
</organism>